<name>A0A8K0I833_COCNU</name>
<keyword evidence="2" id="KW-1185">Reference proteome</keyword>
<dbReference type="EMBL" id="CM017876">
    <property type="protein sequence ID" value="KAG1342242.1"/>
    <property type="molecule type" value="Genomic_DNA"/>
</dbReference>
<dbReference type="OrthoDB" id="1927989at2759"/>
<protein>
    <submittedName>
        <fullName evidence="1">Uncharacterized protein</fullName>
    </submittedName>
</protein>
<comment type="caution">
    <text evidence="1">The sequence shown here is derived from an EMBL/GenBank/DDBJ whole genome shotgun (WGS) entry which is preliminary data.</text>
</comment>
<dbReference type="PANTHER" id="PTHR31722">
    <property type="entry name" value="OS06G0675200 PROTEIN"/>
    <property type="match status" value="1"/>
</dbReference>
<proteinExistence type="predicted"/>
<sequence length="170" mass="18559">MACINMFNSEHQGLCGVPAAPPMSPRISFSNDFVVDPPLAPRGPPPPSDPNFEFSVGSHHMIAADQIFFKGRLLPLKENQGYCTGPQRLTTLRDELRAHDDGDDGDGRPPKGSIRWKELLGLRKAHCATGKKNDKNDGAMEAAEVHLGKSYEAIWKNASLKTSVVTVHDT</sequence>
<reference evidence="1" key="2">
    <citation type="submission" date="2019-07" db="EMBL/GenBank/DDBJ databases">
        <authorList>
            <person name="Yang Y."/>
            <person name="Bocs S."/>
            <person name="Baudouin L."/>
        </authorList>
    </citation>
    <scope>NUCLEOTIDE SEQUENCE</scope>
    <source>
        <tissue evidence="1">Spear leaf of Hainan Tall coconut</tissue>
    </source>
</reference>
<evidence type="ECO:0000313" key="1">
    <source>
        <dbReference type="EMBL" id="KAG1342242.1"/>
    </source>
</evidence>
<accession>A0A8K0I833</accession>
<dbReference type="PANTHER" id="PTHR31722:SF62">
    <property type="entry name" value="EMB|CAB62433.1"/>
    <property type="match status" value="1"/>
</dbReference>
<evidence type="ECO:0000313" key="2">
    <source>
        <dbReference type="Proteomes" id="UP000797356"/>
    </source>
</evidence>
<reference evidence="1" key="1">
    <citation type="journal article" date="2017" name="Gigascience">
        <title>The genome draft of coconut (Cocos nucifera).</title>
        <authorList>
            <person name="Xiao Y."/>
            <person name="Xu P."/>
            <person name="Fan H."/>
            <person name="Baudouin L."/>
            <person name="Xia W."/>
            <person name="Bocs S."/>
            <person name="Xu J."/>
            <person name="Li Q."/>
            <person name="Guo A."/>
            <person name="Zhou L."/>
            <person name="Li J."/>
            <person name="Wu Y."/>
            <person name="Ma Z."/>
            <person name="Armero A."/>
            <person name="Issali A.E."/>
            <person name="Liu N."/>
            <person name="Peng M."/>
            <person name="Yang Y."/>
        </authorList>
    </citation>
    <scope>NUCLEOTIDE SEQUENCE</scope>
    <source>
        <tissue evidence="1">Spear leaf of Hainan Tall coconut</tissue>
    </source>
</reference>
<gene>
    <name evidence="1" type="ORF">COCNU_05G004710</name>
</gene>
<organism evidence="1 2">
    <name type="scientific">Cocos nucifera</name>
    <name type="common">Coconut palm</name>
    <dbReference type="NCBI Taxonomy" id="13894"/>
    <lineage>
        <taxon>Eukaryota</taxon>
        <taxon>Viridiplantae</taxon>
        <taxon>Streptophyta</taxon>
        <taxon>Embryophyta</taxon>
        <taxon>Tracheophyta</taxon>
        <taxon>Spermatophyta</taxon>
        <taxon>Magnoliopsida</taxon>
        <taxon>Liliopsida</taxon>
        <taxon>Arecaceae</taxon>
        <taxon>Arecoideae</taxon>
        <taxon>Cocoseae</taxon>
        <taxon>Attaleinae</taxon>
        <taxon>Cocos</taxon>
    </lineage>
</organism>
<dbReference type="AlphaFoldDB" id="A0A8K0I833"/>
<dbReference type="Proteomes" id="UP000797356">
    <property type="component" value="Chromosome 5"/>
</dbReference>